<sequence length="406" mass="43512">MKSQQHSNTLVIGAGLSGLAVARSLSDRGLPVTVLEARGRVADPWRARHPALRLNIHRKFASLPGQKAPKTDGVFLKRDTVVEFLEAYVAGLDKHVRYSGKVTSVARTPDGWHVSTATGDYQADNLVIATGRENIAHIPDWPGRDQFSGELLHTANLGDVSRFDGKRVLVVGAGNSGTDALNHLARHRPAEVIVSVRYGPAVVPQRIFGFPLHRLARVFAALPAWVLDPAFRLTERVFLGNLRRYGLTTHPEGGGTRLLRDGVTFAIDDGFVAALKAGRFRVVPGVDRFEGDNVILTDGSSCAPDVVIAATGYRTGLEPLLGHLGVLDTNGVPHYPMGECDPENPGLWFTGFKPIFTGYFDAAGIAANRIAAGIAADTTRGVPSDDHGARKVHADNGRSVPANATT</sequence>
<accession>A0A0M6Y1F1</accession>
<feature type="compositionally biased region" description="Basic and acidic residues" evidence="2">
    <location>
        <begin position="383"/>
        <end position="396"/>
    </location>
</feature>
<dbReference type="RefSeq" id="WP_082444464.1">
    <property type="nucleotide sequence ID" value="NZ_CXST01000001.1"/>
</dbReference>
<dbReference type="GO" id="GO:0004497">
    <property type="term" value="F:monooxygenase activity"/>
    <property type="evidence" value="ECO:0007669"/>
    <property type="project" value="TreeGrafter"/>
</dbReference>
<dbReference type="InterPro" id="IPR050982">
    <property type="entry name" value="Auxin_biosynth/cation_transpt"/>
</dbReference>
<dbReference type="AlphaFoldDB" id="A0A0M6Y1F1"/>
<dbReference type="PANTHER" id="PTHR43539:SF78">
    <property type="entry name" value="FLAVIN-CONTAINING MONOOXYGENASE"/>
    <property type="match status" value="1"/>
</dbReference>
<evidence type="ECO:0000313" key="4">
    <source>
        <dbReference type="Proteomes" id="UP000048926"/>
    </source>
</evidence>
<evidence type="ECO:0000256" key="1">
    <source>
        <dbReference type="ARBA" id="ARBA00023002"/>
    </source>
</evidence>
<name>A0A0M6Y1F1_9HYPH</name>
<dbReference type="SUPFAM" id="SSF51905">
    <property type="entry name" value="FAD/NAD(P)-binding domain"/>
    <property type="match status" value="2"/>
</dbReference>
<evidence type="ECO:0000256" key="2">
    <source>
        <dbReference type="SAM" id="MobiDB-lite"/>
    </source>
</evidence>
<organism evidence="3 4">
    <name type="scientific">Roseibium aggregatum</name>
    <dbReference type="NCBI Taxonomy" id="187304"/>
    <lineage>
        <taxon>Bacteria</taxon>
        <taxon>Pseudomonadati</taxon>
        <taxon>Pseudomonadota</taxon>
        <taxon>Alphaproteobacteria</taxon>
        <taxon>Hyphomicrobiales</taxon>
        <taxon>Stappiaceae</taxon>
        <taxon>Roseibium</taxon>
    </lineage>
</organism>
<dbReference type="EC" id="1.-.-.-" evidence="3"/>
<proteinExistence type="predicted"/>
<dbReference type="PRINTS" id="PR00469">
    <property type="entry name" value="PNDRDTASEII"/>
</dbReference>
<dbReference type="PANTHER" id="PTHR43539">
    <property type="entry name" value="FLAVIN-BINDING MONOOXYGENASE-LIKE PROTEIN (AFU_ORTHOLOGUE AFUA_4G09220)"/>
    <property type="match status" value="1"/>
</dbReference>
<dbReference type="EMBL" id="CXST01000001">
    <property type="protein sequence ID" value="CTQ43097.1"/>
    <property type="molecule type" value="Genomic_DNA"/>
</dbReference>
<evidence type="ECO:0000313" key="3">
    <source>
        <dbReference type="EMBL" id="CTQ43097.1"/>
    </source>
</evidence>
<reference evidence="4" key="1">
    <citation type="submission" date="2015-07" db="EMBL/GenBank/DDBJ databases">
        <authorList>
            <person name="Rodrigo-Torres Lidia"/>
            <person name="Arahal R.David."/>
        </authorList>
    </citation>
    <scope>NUCLEOTIDE SEQUENCE [LARGE SCALE GENOMIC DNA]</scope>
    <source>
        <strain evidence="4">CECT 4801</strain>
    </source>
</reference>
<dbReference type="Proteomes" id="UP000048926">
    <property type="component" value="Unassembled WGS sequence"/>
</dbReference>
<dbReference type="Gene3D" id="3.50.50.60">
    <property type="entry name" value="FAD/NAD(P)-binding domain"/>
    <property type="match status" value="1"/>
</dbReference>
<dbReference type="OrthoDB" id="9790219at2"/>
<dbReference type="InterPro" id="IPR036188">
    <property type="entry name" value="FAD/NAD-bd_sf"/>
</dbReference>
<dbReference type="GO" id="GO:0005829">
    <property type="term" value="C:cytosol"/>
    <property type="evidence" value="ECO:0007669"/>
    <property type="project" value="TreeGrafter"/>
</dbReference>
<protein>
    <submittedName>
        <fullName evidence="3">Putative oxidoreductase CzcO</fullName>
        <ecNumber evidence="3">1.-.-.-</ecNumber>
    </submittedName>
</protein>
<gene>
    <name evidence="3" type="primary">czcO_1</name>
    <name evidence="3" type="ORF">LAL4801_01533</name>
</gene>
<dbReference type="Pfam" id="PF13738">
    <property type="entry name" value="Pyr_redox_3"/>
    <property type="match status" value="1"/>
</dbReference>
<feature type="region of interest" description="Disordered" evidence="2">
    <location>
        <begin position="378"/>
        <end position="406"/>
    </location>
</feature>
<keyword evidence="1 3" id="KW-0560">Oxidoreductase</keyword>
<dbReference type="GO" id="GO:0050660">
    <property type="term" value="F:flavin adenine dinucleotide binding"/>
    <property type="evidence" value="ECO:0007669"/>
    <property type="project" value="TreeGrafter"/>
</dbReference>
<keyword evidence="4" id="KW-1185">Reference proteome</keyword>